<dbReference type="InterPro" id="IPR003604">
    <property type="entry name" value="Matrin/U1-like-C_Znf_C2H2"/>
</dbReference>
<evidence type="ECO:0000313" key="3">
    <source>
        <dbReference type="Proteomes" id="UP001431783"/>
    </source>
</evidence>
<dbReference type="GO" id="GO:0008270">
    <property type="term" value="F:zinc ion binding"/>
    <property type="evidence" value="ECO:0007669"/>
    <property type="project" value="InterPro"/>
</dbReference>
<dbReference type="Gene3D" id="1.10.1410.10">
    <property type="match status" value="1"/>
</dbReference>
<dbReference type="AlphaFoldDB" id="A0AAW1TYA1"/>
<name>A0AAW1TYA1_9CUCU</name>
<dbReference type="SUPFAM" id="SSF81301">
    <property type="entry name" value="Nucleotidyltransferase"/>
    <property type="match status" value="1"/>
</dbReference>
<dbReference type="InterPro" id="IPR012677">
    <property type="entry name" value="Nucleotide-bd_a/b_plait_sf"/>
</dbReference>
<dbReference type="SUPFAM" id="SSF57667">
    <property type="entry name" value="beta-beta-alpha zinc fingers"/>
    <property type="match status" value="1"/>
</dbReference>
<dbReference type="PANTHER" id="PTHR12271:SF127">
    <property type="entry name" value="SPECKLE TARGETED PIP5K1A-REGULATED POLY(A) POLYMERASE"/>
    <property type="match status" value="1"/>
</dbReference>
<dbReference type="InterPro" id="IPR036236">
    <property type="entry name" value="Znf_C2H2_sf"/>
</dbReference>
<dbReference type="Gene3D" id="3.30.460.10">
    <property type="entry name" value="Beta Polymerase, domain 2"/>
    <property type="match status" value="1"/>
</dbReference>
<feature type="domain" description="U1-type" evidence="1">
    <location>
        <begin position="5"/>
        <end position="39"/>
    </location>
</feature>
<proteinExistence type="predicted"/>
<organism evidence="2 3">
    <name type="scientific">Henosepilachna vigintioctopunctata</name>
    <dbReference type="NCBI Taxonomy" id="420089"/>
    <lineage>
        <taxon>Eukaryota</taxon>
        <taxon>Metazoa</taxon>
        <taxon>Ecdysozoa</taxon>
        <taxon>Arthropoda</taxon>
        <taxon>Hexapoda</taxon>
        <taxon>Insecta</taxon>
        <taxon>Pterygota</taxon>
        <taxon>Neoptera</taxon>
        <taxon>Endopterygota</taxon>
        <taxon>Coleoptera</taxon>
        <taxon>Polyphaga</taxon>
        <taxon>Cucujiformia</taxon>
        <taxon>Coccinelloidea</taxon>
        <taxon>Coccinellidae</taxon>
        <taxon>Epilachninae</taxon>
        <taxon>Epilachnini</taxon>
        <taxon>Henosepilachna</taxon>
    </lineage>
</organism>
<dbReference type="Gene3D" id="3.30.160.60">
    <property type="entry name" value="Classic Zinc Finger"/>
    <property type="match status" value="1"/>
</dbReference>
<dbReference type="GO" id="GO:0003676">
    <property type="term" value="F:nucleic acid binding"/>
    <property type="evidence" value="ECO:0007669"/>
    <property type="project" value="InterPro"/>
</dbReference>
<reference evidence="2 3" key="1">
    <citation type="submission" date="2023-03" db="EMBL/GenBank/DDBJ databases">
        <title>Genome insight into feeding habits of ladybird beetles.</title>
        <authorList>
            <person name="Li H.-S."/>
            <person name="Huang Y.-H."/>
            <person name="Pang H."/>
        </authorList>
    </citation>
    <scope>NUCLEOTIDE SEQUENCE [LARGE SCALE GENOMIC DNA]</scope>
    <source>
        <strain evidence="2">SYSU_2023b</strain>
        <tissue evidence="2">Whole body</tissue>
    </source>
</reference>
<comment type="caution">
    <text evidence="2">The sequence shown here is derived from an EMBL/GenBank/DDBJ whole genome shotgun (WGS) entry which is preliminary data.</text>
</comment>
<dbReference type="InterPro" id="IPR043519">
    <property type="entry name" value="NT_sf"/>
</dbReference>
<dbReference type="InterPro" id="IPR013087">
    <property type="entry name" value="Znf_C2H2_type"/>
</dbReference>
<dbReference type="InterPro" id="IPR054708">
    <property type="entry name" value="MTPAP-like_central"/>
</dbReference>
<dbReference type="GO" id="GO:0031123">
    <property type="term" value="P:RNA 3'-end processing"/>
    <property type="evidence" value="ECO:0007669"/>
    <property type="project" value="TreeGrafter"/>
</dbReference>
<accession>A0AAW1TYA1</accession>
<dbReference type="Proteomes" id="UP001431783">
    <property type="component" value="Unassembled WGS sequence"/>
</dbReference>
<dbReference type="Pfam" id="PF22600">
    <property type="entry name" value="MTPAP-like_central"/>
    <property type="match status" value="1"/>
</dbReference>
<dbReference type="GO" id="GO:1990817">
    <property type="term" value="F:poly(A) RNA polymerase activity"/>
    <property type="evidence" value="ECO:0007669"/>
    <property type="project" value="TreeGrafter"/>
</dbReference>
<dbReference type="SMART" id="SM00451">
    <property type="entry name" value="ZnF_U1"/>
    <property type="match status" value="1"/>
</dbReference>
<dbReference type="SUPFAM" id="SSF54928">
    <property type="entry name" value="RNA-binding domain, RBD"/>
    <property type="match status" value="1"/>
</dbReference>
<gene>
    <name evidence="2" type="ORF">WA026_009427</name>
</gene>
<evidence type="ECO:0000313" key="2">
    <source>
        <dbReference type="EMBL" id="KAK9875629.1"/>
    </source>
</evidence>
<dbReference type="Gene3D" id="3.30.70.330">
    <property type="match status" value="1"/>
</dbReference>
<dbReference type="PANTHER" id="PTHR12271">
    <property type="entry name" value="POLY A POLYMERASE CID PAP -RELATED"/>
    <property type="match status" value="1"/>
</dbReference>
<sequence length="688" mass="80143">MEKNHSDNCCDICDVKFTGSKSRDAHYNGKKHLQRAKLHQDIHCGVFVTAFNASQSNGVAQYFSKFGKIIKTYLGPKSNYLIIVFEKKASAEAVLNTKHFFEGNMLVVEKRNQPTKLKMAPVEESSDANSFEILKRLQGIPNVNDQLEMFLQVMTPDFDQVVPNYHKVNTDLLDAMKSKFGSCEVYPFGSTTTRLQFNNSDIDIYVNIRNRPKEDEDCLKQAKKALYSSNLFRNIICIPSARVPIIKCVHIETEIKCDVNFINMLGVRNSQLIHYYLSLDSRLRSIMLVIKYWAKVHGLAGGNQMFTNYSLVLMFLFYLQQSYSFPSVFSLQQNTSPSDQQFIWNANIVITENQSSSVEFVNATPLTILKGFFKFYLDFPYATHIICPYLGKSVDKKLFEQLSTIPQEFIVYKMNIETIEPLKCHMPVCLQDPFVHNFNTCGTVFSKTLQKYVILCEFALKNILSENNEVNMLYLLFTEQPDEKLSHIPQPNPNNYIVRIRMNKYSNHLRKKVMLPENNPDYKRELLKLWFEEVHNYVQTLFKKVYKFNIVEVDNSDRNNSKNSRLDNQSDVYDFTDCKKYIVTSFLNLWDSRNMNTSPIDDELAKCKTTLERNIVVSEYLWQKSINIRPSSPLFVCQVNFMCLEEPAMVNIELIRINSYKRVYKAFCKYLLYRLPKDFEQNEIELSL</sequence>
<dbReference type="CDD" id="cd05402">
    <property type="entry name" value="NT_PAP_TUTase"/>
    <property type="match status" value="1"/>
</dbReference>
<protein>
    <recommendedName>
        <fullName evidence="1">U1-type domain-containing protein</fullName>
    </recommendedName>
</protein>
<evidence type="ECO:0000259" key="1">
    <source>
        <dbReference type="SMART" id="SM00451"/>
    </source>
</evidence>
<dbReference type="Pfam" id="PF12874">
    <property type="entry name" value="zf-met"/>
    <property type="match status" value="1"/>
</dbReference>
<dbReference type="SUPFAM" id="SSF81631">
    <property type="entry name" value="PAP/OAS1 substrate-binding domain"/>
    <property type="match status" value="1"/>
</dbReference>
<dbReference type="InterPro" id="IPR035979">
    <property type="entry name" value="RBD_domain_sf"/>
</dbReference>
<dbReference type="EMBL" id="JARQZJ010000034">
    <property type="protein sequence ID" value="KAK9875629.1"/>
    <property type="molecule type" value="Genomic_DNA"/>
</dbReference>
<keyword evidence="3" id="KW-1185">Reference proteome</keyword>